<sequence>MERFLYSFVLLKKRGEGRGHMSVAEKAAPLQVNRMAVYLLVFFFVWSLKELWLIE</sequence>
<dbReference type="Proteomes" id="UP000295689">
    <property type="component" value="Unassembled WGS sequence"/>
</dbReference>
<comment type="caution">
    <text evidence="1">The sequence shown here is derived from an EMBL/GenBank/DDBJ whole genome shotgun (WGS) entry which is preliminary data.</text>
</comment>
<reference evidence="1 2" key="1">
    <citation type="journal article" date="2015" name="Stand. Genomic Sci.">
        <title>Genomic Encyclopedia of Bacterial and Archaeal Type Strains, Phase III: the genomes of soil and plant-associated and newly described type strains.</title>
        <authorList>
            <person name="Whitman W.B."/>
            <person name="Woyke T."/>
            <person name="Klenk H.P."/>
            <person name="Zhou Y."/>
            <person name="Lilburn T.G."/>
            <person name="Beck B.J."/>
            <person name="De Vos P."/>
            <person name="Vandamme P."/>
            <person name="Eisen J.A."/>
            <person name="Garrity G."/>
            <person name="Hugenholtz P."/>
            <person name="Kyrpides N.C."/>
        </authorList>
    </citation>
    <scope>NUCLEOTIDE SEQUENCE [LARGE SCALE GENOMIC DNA]</scope>
    <source>
        <strain evidence="1 2">CV53</strain>
    </source>
</reference>
<protein>
    <submittedName>
        <fullName evidence="1">Uncharacterized protein</fullName>
    </submittedName>
</protein>
<proteinExistence type="predicted"/>
<evidence type="ECO:0000313" key="2">
    <source>
        <dbReference type="Proteomes" id="UP000295689"/>
    </source>
</evidence>
<organism evidence="1 2">
    <name type="scientific">Mesobacillus foraminis</name>
    <dbReference type="NCBI Taxonomy" id="279826"/>
    <lineage>
        <taxon>Bacteria</taxon>
        <taxon>Bacillati</taxon>
        <taxon>Bacillota</taxon>
        <taxon>Bacilli</taxon>
        <taxon>Bacillales</taxon>
        <taxon>Bacillaceae</taxon>
        <taxon>Mesobacillus</taxon>
    </lineage>
</organism>
<name>A0A4R2B225_9BACI</name>
<evidence type="ECO:0000313" key="1">
    <source>
        <dbReference type="EMBL" id="TCN20528.1"/>
    </source>
</evidence>
<dbReference type="EMBL" id="SLVV01000014">
    <property type="protein sequence ID" value="TCN20528.1"/>
    <property type="molecule type" value="Genomic_DNA"/>
</dbReference>
<accession>A0A4R2B225</accession>
<keyword evidence="2" id="KW-1185">Reference proteome</keyword>
<gene>
    <name evidence="1" type="ORF">EV146_114148</name>
</gene>
<dbReference type="AlphaFoldDB" id="A0A4R2B225"/>